<dbReference type="RefSeq" id="WP_285571642.1">
    <property type="nucleotide sequence ID" value="NZ_BSDE01000002.1"/>
</dbReference>
<evidence type="ECO:0000313" key="3">
    <source>
        <dbReference type="Proteomes" id="UP001165069"/>
    </source>
</evidence>
<dbReference type="Gene3D" id="1.20.1290.10">
    <property type="entry name" value="AhpD-like"/>
    <property type="match status" value="1"/>
</dbReference>
<reference evidence="2 3" key="1">
    <citation type="journal article" date="2023" name="Antonie Van Leeuwenhoek">
        <title>Mesoterricola silvestris gen. nov., sp. nov., Mesoterricola sediminis sp. nov., Geothrix oryzae sp. nov., Geothrix edaphica sp. nov., Geothrix rubra sp. nov., and Geothrix limicola sp. nov., six novel members of Acidobacteriota isolated from soils.</title>
        <authorList>
            <person name="Itoh H."/>
            <person name="Sugisawa Y."/>
            <person name="Mise K."/>
            <person name="Xu Z."/>
            <person name="Kuniyasu M."/>
            <person name="Ushijima N."/>
            <person name="Kawano K."/>
            <person name="Kobayashi E."/>
            <person name="Shiratori Y."/>
            <person name="Masuda Y."/>
            <person name="Senoo K."/>
        </authorList>
    </citation>
    <scope>NUCLEOTIDE SEQUENCE [LARGE SCALE GENOMIC DNA]</scope>
    <source>
        <strain evidence="2 3">Red804</strain>
    </source>
</reference>
<feature type="domain" description="Carboxymuconolactone decarboxylase-like" evidence="1">
    <location>
        <begin position="8"/>
        <end position="61"/>
    </location>
</feature>
<gene>
    <name evidence="2" type="ORF">GETHLI_11570</name>
</gene>
<evidence type="ECO:0000259" key="1">
    <source>
        <dbReference type="Pfam" id="PF02627"/>
    </source>
</evidence>
<dbReference type="Pfam" id="PF02627">
    <property type="entry name" value="CMD"/>
    <property type="match status" value="1"/>
</dbReference>
<organism evidence="2 3">
    <name type="scientific">Geothrix limicola</name>
    <dbReference type="NCBI Taxonomy" id="2927978"/>
    <lineage>
        <taxon>Bacteria</taxon>
        <taxon>Pseudomonadati</taxon>
        <taxon>Acidobacteriota</taxon>
        <taxon>Holophagae</taxon>
        <taxon>Holophagales</taxon>
        <taxon>Holophagaceae</taxon>
        <taxon>Geothrix</taxon>
    </lineage>
</organism>
<dbReference type="InterPro" id="IPR003779">
    <property type="entry name" value="CMD-like"/>
</dbReference>
<dbReference type="Proteomes" id="UP001165069">
    <property type="component" value="Unassembled WGS sequence"/>
</dbReference>
<evidence type="ECO:0000313" key="2">
    <source>
        <dbReference type="EMBL" id="GLH72655.1"/>
    </source>
</evidence>
<accession>A0ABQ5QCU0</accession>
<comment type="caution">
    <text evidence="2">The sequence shown here is derived from an EMBL/GenBank/DDBJ whole genome shotgun (WGS) entry which is preliminary data.</text>
</comment>
<keyword evidence="3" id="KW-1185">Reference proteome</keyword>
<sequence length="94" mass="9806">MSQSTSHMTEAVTELVAIGAAIAANCEPCFRHHFDSARELGVSKEDMRAAVKMALAVKATPHRKMVESAERYLAAGGPETAGAVEACLPGGTCC</sequence>
<protein>
    <recommendedName>
        <fullName evidence="1">Carboxymuconolactone decarboxylase-like domain-containing protein</fullName>
    </recommendedName>
</protein>
<dbReference type="SUPFAM" id="SSF69118">
    <property type="entry name" value="AhpD-like"/>
    <property type="match status" value="1"/>
</dbReference>
<dbReference type="EMBL" id="BSDE01000002">
    <property type="protein sequence ID" value="GLH72655.1"/>
    <property type="molecule type" value="Genomic_DNA"/>
</dbReference>
<dbReference type="InterPro" id="IPR029032">
    <property type="entry name" value="AhpD-like"/>
</dbReference>
<name>A0ABQ5QCU0_9BACT</name>
<proteinExistence type="predicted"/>